<dbReference type="GO" id="GO:0004824">
    <property type="term" value="F:lysine-tRNA ligase activity"/>
    <property type="evidence" value="ECO:0007669"/>
    <property type="project" value="InterPro"/>
</dbReference>
<dbReference type="GO" id="GO:0005829">
    <property type="term" value="C:cytosol"/>
    <property type="evidence" value="ECO:0007669"/>
    <property type="project" value="TreeGrafter"/>
</dbReference>
<dbReference type="PANTHER" id="PTHR42918">
    <property type="entry name" value="LYSYL-TRNA SYNTHETASE"/>
    <property type="match status" value="1"/>
</dbReference>
<keyword evidence="1" id="KW-0436">Ligase</keyword>
<keyword evidence="3" id="KW-0067">ATP-binding</keyword>
<dbReference type="InterPro" id="IPR006195">
    <property type="entry name" value="aa-tRNA-synth_II"/>
</dbReference>
<accession>A0A5C6MBE4</accession>
<reference evidence="5 6" key="2">
    <citation type="submission" date="2019-08" db="EMBL/GenBank/DDBJ databases">
        <authorList>
            <person name="Henke P."/>
        </authorList>
    </citation>
    <scope>NUCLEOTIDE SEQUENCE [LARGE SCALE GENOMIC DNA]</scope>
    <source>
        <strain evidence="5">Phe10_nw2017</strain>
    </source>
</reference>
<dbReference type="EMBL" id="SRHE01000044">
    <property type="protein sequence ID" value="TWW12110.1"/>
    <property type="molecule type" value="Genomic_DNA"/>
</dbReference>
<sequence length="338" mass="37468">MSDRVDNWRPGCSLAVLRARAAMLAAVRQFFGQRGYLEVETPCLSRDVVVDAWLEPLCLRQADGDWYLQTSPEAFMKRLLAAGAGSIFQISRVFRGGEFGARHNPEFTMLEWYGVGTDWREQVQLTEQLVCAVVRAGCNSLRRPEPAWGDSSFALTTYQEAFQRELGLSVFSATDDDLLRAARERGVPVPDGPMMARDELLNLLLGFCIEPALGQRVGVERPEFLCDYPATQAALAVTTTTEPRVARRFELYIRGLELCNGYEELTDPAELRRRDGEQNQKRAASAGTALPGASHLLRAMEWGLPACSGVALGFDRLVMIAAGVQRMSDVVPFPADRC</sequence>
<comment type="caution">
    <text evidence="5">The sequence shown here is derived from an EMBL/GenBank/DDBJ whole genome shotgun (WGS) entry which is preliminary data.</text>
</comment>
<evidence type="ECO:0000313" key="5">
    <source>
        <dbReference type="EMBL" id="TWW12110.1"/>
    </source>
</evidence>
<dbReference type="PANTHER" id="PTHR42918:SF6">
    <property type="entry name" value="ELONGATION FACTOR P--(R)-BETA-LYSINE LIGASE"/>
    <property type="match status" value="1"/>
</dbReference>
<evidence type="ECO:0000313" key="6">
    <source>
        <dbReference type="Proteomes" id="UP000321083"/>
    </source>
</evidence>
<gene>
    <name evidence="5" type="ORF">E3A20_03940</name>
</gene>
<dbReference type="InterPro" id="IPR004364">
    <property type="entry name" value="Aa-tRNA-synt_II"/>
</dbReference>
<dbReference type="NCBIfam" id="NF006828">
    <property type="entry name" value="PRK09350.1"/>
    <property type="match status" value="1"/>
</dbReference>
<feature type="domain" description="Aminoacyl-transfer RNA synthetases class-II family profile" evidence="4">
    <location>
        <begin position="17"/>
        <end position="332"/>
    </location>
</feature>
<keyword evidence="2" id="KW-0547">Nucleotide-binding</keyword>
<dbReference type="Pfam" id="PF00152">
    <property type="entry name" value="tRNA-synt_2"/>
    <property type="match status" value="1"/>
</dbReference>
<dbReference type="PRINTS" id="PR00982">
    <property type="entry name" value="TRNASYNTHLYS"/>
</dbReference>
<dbReference type="InterPro" id="IPR004525">
    <property type="entry name" value="EpmA"/>
</dbReference>
<dbReference type="SUPFAM" id="SSF55681">
    <property type="entry name" value="Class II aaRS and biotin synthetases"/>
    <property type="match status" value="1"/>
</dbReference>
<name>A0A5C6MBE4_9PLAN</name>
<dbReference type="Proteomes" id="UP000321083">
    <property type="component" value="Unassembled WGS sequence"/>
</dbReference>
<evidence type="ECO:0000259" key="4">
    <source>
        <dbReference type="PROSITE" id="PS50862"/>
    </source>
</evidence>
<proteinExistence type="predicted"/>
<dbReference type="GO" id="GO:0000049">
    <property type="term" value="F:tRNA binding"/>
    <property type="evidence" value="ECO:0007669"/>
    <property type="project" value="TreeGrafter"/>
</dbReference>
<organism evidence="5 6">
    <name type="scientific">Planctomyces bekefii</name>
    <dbReference type="NCBI Taxonomy" id="1653850"/>
    <lineage>
        <taxon>Bacteria</taxon>
        <taxon>Pseudomonadati</taxon>
        <taxon>Planctomycetota</taxon>
        <taxon>Planctomycetia</taxon>
        <taxon>Planctomycetales</taxon>
        <taxon>Planctomycetaceae</taxon>
        <taxon>Planctomyces</taxon>
    </lineage>
</organism>
<keyword evidence="6" id="KW-1185">Reference proteome</keyword>
<reference evidence="5 6" key="1">
    <citation type="submission" date="2019-08" db="EMBL/GenBank/DDBJ databases">
        <title>100 year-old enigma solved: identification of Planctomyces bekefii, the type genus and species of the phylum Planctomycetes.</title>
        <authorList>
            <person name="Svetlana D.N."/>
            <person name="Overmann J."/>
        </authorList>
    </citation>
    <scope>NUCLEOTIDE SEQUENCE [LARGE SCALE GENOMIC DNA]</scope>
    <source>
        <strain evidence="5">Phe10_nw2017</strain>
    </source>
</reference>
<dbReference type="PROSITE" id="PS50862">
    <property type="entry name" value="AA_TRNA_LIGASE_II"/>
    <property type="match status" value="1"/>
</dbReference>
<dbReference type="InterPro" id="IPR018149">
    <property type="entry name" value="Lys-tRNA-synth_II_C"/>
</dbReference>
<dbReference type="Gene3D" id="3.30.930.10">
    <property type="entry name" value="Bira Bifunctional Protein, Domain 2"/>
    <property type="match status" value="1"/>
</dbReference>
<dbReference type="NCBIfam" id="TIGR00462">
    <property type="entry name" value="genX"/>
    <property type="match status" value="1"/>
</dbReference>
<dbReference type="GO" id="GO:0006430">
    <property type="term" value="P:lysyl-tRNA aminoacylation"/>
    <property type="evidence" value="ECO:0007669"/>
    <property type="project" value="InterPro"/>
</dbReference>
<evidence type="ECO:0000256" key="2">
    <source>
        <dbReference type="ARBA" id="ARBA00022741"/>
    </source>
</evidence>
<protein>
    <submittedName>
        <fullName evidence="5">EF-P lysine aminoacylase GenX</fullName>
    </submittedName>
</protein>
<dbReference type="InterPro" id="IPR045864">
    <property type="entry name" value="aa-tRNA-synth_II/BPL/LPL"/>
</dbReference>
<evidence type="ECO:0000256" key="1">
    <source>
        <dbReference type="ARBA" id="ARBA00022598"/>
    </source>
</evidence>
<dbReference type="GO" id="GO:0005524">
    <property type="term" value="F:ATP binding"/>
    <property type="evidence" value="ECO:0007669"/>
    <property type="project" value="UniProtKB-KW"/>
</dbReference>
<dbReference type="AlphaFoldDB" id="A0A5C6MBE4"/>
<evidence type="ECO:0000256" key="3">
    <source>
        <dbReference type="ARBA" id="ARBA00022840"/>
    </source>
</evidence>